<protein>
    <submittedName>
        <fullName evidence="2">Spermidine coumaroyl-CoA acyltransferase-like</fullName>
    </submittedName>
</protein>
<accession>A0AAD8N778</accession>
<reference evidence="2" key="2">
    <citation type="submission" date="2023-05" db="EMBL/GenBank/DDBJ databases">
        <authorList>
            <person name="Schelkunov M.I."/>
        </authorList>
    </citation>
    <scope>NUCLEOTIDE SEQUENCE</scope>
    <source>
        <strain evidence="2">Hsosn_3</strain>
        <tissue evidence="2">Leaf</tissue>
    </source>
</reference>
<dbReference type="PANTHER" id="PTHR31147">
    <property type="entry name" value="ACYL TRANSFERASE 4"/>
    <property type="match status" value="1"/>
</dbReference>
<evidence type="ECO:0000313" key="2">
    <source>
        <dbReference type="EMBL" id="KAK1398401.1"/>
    </source>
</evidence>
<gene>
    <name evidence="2" type="ORF">POM88_008264</name>
</gene>
<dbReference type="GO" id="GO:0016746">
    <property type="term" value="F:acyltransferase activity"/>
    <property type="evidence" value="ECO:0007669"/>
    <property type="project" value="UniProtKB-KW"/>
</dbReference>
<keyword evidence="2" id="KW-0012">Acyltransferase</keyword>
<evidence type="ECO:0000313" key="3">
    <source>
        <dbReference type="Proteomes" id="UP001237642"/>
    </source>
</evidence>
<dbReference type="PANTHER" id="PTHR31147:SF25">
    <property type="entry name" value="HXXXD-TYPE ACYL-TRANSFERASE FAMILY PROTEIN"/>
    <property type="match status" value="1"/>
</dbReference>
<dbReference type="InterPro" id="IPR050898">
    <property type="entry name" value="Plant_acyltransferase"/>
</dbReference>
<keyword evidence="3" id="KW-1185">Reference proteome</keyword>
<comment type="similarity">
    <text evidence="1">Belongs to the plant acyltransferase family.</text>
</comment>
<organism evidence="2 3">
    <name type="scientific">Heracleum sosnowskyi</name>
    <dbReference type="NCBI Taxonomy" id="360622"/>
    <lineage>
        <taxon>Eukaryota</taxon>
        <taxon>Viridiplantae</taxon>
        <taxon>Streptophyta</taxon>
        <taxon>Embryophyta</taxon>
        <taxon>Tracheophyta</taxon>
        <taxon>Spermatophyta</taxon>
        <taxon>Magnoliopsida</taxon>
        <taxon>eudicotyledons</taxon>
        <taxon>Gunneridae</taxon>
        <taxon>Pentapetalae</taxon>
        <taxon>asterids</taxon>
        <taxon>campanulids</taxon>
        <taxon>Apiales</taxon>
        <taxon>Apiaceae</taxon>
        <taxon>Apioideae</taxon>
        <taxon>apioid superclade</taxon>
        <taxon>Tordylieae</taxon>
        <taxon>Tordyliinae</taxon>
        <taxon>Heracleum</taxon>
    </lineage>
</organism>
<dbReference type="AlphaFoldDB" id="A0AAD8N778"/>
<dbReference type="Gene3D" id="3.30.559.10">
    <property type="entry name" value="Chloramphenicol acetyltransferase-like domain"/>
    <property type="match status" value="2"/>
</dbReference>
<comment type="caution">
    <text evidence="2">The sequence shown here is derived from an EMBL/GenBank/DDBJ whole genome shotgun (WGS) entry which is preliminary data.</text>
</comment>
<dbReference type="Pfam" id="PF02458">
    <property type="entry name" value="Transferase"/>
    <property type="match status" value="1"/>
</dbReference>
<dbReference type="InterPro" id="IPR023213">
    <property type="entry name" value="CAT-like_dom_sf"/>
</dbReference>
<dbReference type="EMBL" id="JAUIZM010000002">
    <property type="protein sequence ID" value="KAK1398401.1"/>
    <property type="molecule type" value="Genomic_DNA"/>
</dbReference>
<dbReference type="Proteomes" id="UP001237642">
    <property type="component" value="Unassembled WGS sequence"/>
</dbReference>
<sequence length="458" mass="50731">MATQPVIHKKDVILVKPAEHTPSEVLSLSTMDNDPNIELLCQTVYVYKTNNNTNLDPALVMKEALSKVLVYYYPLAGKLKREDGKLRITCNADGVPFLEACTDCELSSLQYLDGIDTETAQLLAFDWPSESECGYHPLVLSVTKFSCGGFTIGMGLSHSVCDGFGAAQFYKAMAELASGKSEPTVKPVWERERLVGTASKDPILPPIDMSTLANSPFLPCNVVAHESFYLTGETIGKLKMSLLRELEKTENVNFTTLEILGAYVWRSKSRALQLSPDGKTMFCMAMGIRNVLNPPLNAGYYGNAFLSSSHLALTARDLNELPLSKVAQLIKESKKVLTWTDFVPKTLDKLETIIQQNVKVDISNGASIVLTDWRQLGLLEEVDFGWKEMVNMVPLPWKNFFIDLCMFLPPCKVDSSMKAKGGVRVLVTLPKAAMAKMKEEMECLNQLGVDHIDVQSKP</sequence>
<proteinExistence type="inferred from homology"/>
<reference evidence="2" key="1">
    <citation type="submission" date="2023-02" db="EMBL/GenBank/DDBJ databases">
        <title>Genome of toxic invasive species Heracleum sosnowskyi carries increased number of genes despite the absence of recent whole-genome duplications.</title>
        <authorList>
            <person name="Schelkunov M."/>
            <person name="Shtratnikova V."/>
            <person name="Makarenko M."/>
            <person name="Klepikova A."/>
            <person name="Omelchenko D."/>
            <person name="Novikova G."/>
            <person name="Obukhova E."/>
            <person name="Bogdanov V."/>
            <person name="Penin A."/>
            <person name="Logacheva M."/>
        </authorList>
    </citation>
    <scope>NUCLEOTIDE SEQUENCE</scope>
    <source>
        <strain evidence="2">Hsosn_3</strain>
        <tissue evidence="2">Leaf</tissue>
    </source>
</reference>
<name>A0AAD8N778_9APIA</name>
<evidence type="ECO:0000256" key="1">
    <source>
        <dbReference type="ARBA" id="ARBA00009861"/>
    </source>
</evidence>
<keyword evidence="2" id="KW-0808">Transferase</keyword>